<dbReference type="AlphaFoldDB" id="A0A6L9S3I6"/>
<sequence>MSPDGTGRQGTQLLYGLRVASEIPLYQDRSAADDGEPDVTMRMGEPIPEQQARPPGRELAHMETDRPYYTFTVTDTGDYALRFYRTCDFVVDSALRTVTMHVVEGADPGVAGVLAAGAALSFVLTMRRHTVLHASAVQIGDAALAFVGYSGMGKSTMAALMCADGARLITDDVLRVDPDGDAMRCRLGATELRLRKAASELAERFSDRPPGRVTSDDRDALRMVESTEDRLPLAAIVVPWPDRDRTWTELERLSTMDALVTLLRFPRLLGWTDSAVLDRQFSDVGDVVERVPVYRAQVPWGPPFGEDIAETVAAVVGLSQDLI</sequence>
<reference evidence="1 2" key="1">
    <citation type="submission" date="2020-02" db="EMBL/GenBank/DDBJ databases">
        <authorList>
            <person name="Li X.-J."/>
            <person name="Han X.-M."/>
        </authorList>
    </citation>
    <scope>NUCLEOTIDE SEQUENCE [LARGE SCALE GENOMIC DNA]</scope>
    <source>
        <strain evidence="1 2">CCTCC AB 2017055</strain>
    </source>
</reference>
<dbReference type="SUPFAM" id="SSF53795">
    <property type="entry name" value="PEP carboxykinase-like"/>
    <property type="match status" value="1"/>
</dbReference>
<accession>A0A6L9S3I6</accession>
<evidence type="ECO:0000313" key="2">
    <source>
        <dbReference type="Proteomes" id="UP000475214"/>
    </source>
</evidence>
<proteinExistence type="predicted"/>
<keyword evidence="2" id="KW-1185">Reference proteome</keyword>
<dbReference type="RefSeq" id="WP_163733809.1">
    <property type="nucleotide sequence ID" value="NZ_JAAGOA010000003.1"/>
</dbReference>
<gene>
    <name evidence="1" type="ORF">G1H10_05405</name>
</gene>
<comment type="caution">
    <text evidence="1">The sequence shown here is derived from an EMBL/GenBank/DDBJ whole genome shotgun (WGS) entry which is preliminary data.</text>
</comment>
<protein>
    <recommendedName>
        <fullName evidence="3">HPr kinase/phosphorylase C-terminal domain-containing protein</fullName>
    </recommendedName>
</protein>
<organism evidence="1 2">
    <name type="scientific">Phytoactinopolyspora halotolerans</name>
    <dbReference type="NCBI Taxonomy" id="1981512"/>
    <lineage>
        <taxon>Bacteria</taxon>
        <taxon>Bacillati</taxon>
        <taxon>Actinomycetota</taxon>
        <taxon>Actinomycetes</taxon>
        <taxon>Jiangellales</taxon>
        <taxon>Jiangellaceae</taxon>
        <taxon>Phytoactinopolyspora</taxon>
    </lineage>
</organism>
<dbReference type="EMBL" id="JAAGOA010000003">
    <property type="protein sequence ID" value="NED99598.1"/>
    <property type="molecule type" value="Genomic_DNA"/>
</dbReference>
<dbReference type="Gene3D" id="3.40.50.300">
    <property type="entry name" value="P-loop containing nucleotide triphosphate hydrolases"/>
    <property type="match status" value="1"/>
</dbReference>
<name>A0A6L9S3I6_9ACTN</name>
<evidence type="ECO:0008006" key="3">
    <source>
        <dbReference type="Google" id="ProtNLM"/>
    </source>
</evidence>
<dbReference type="Proteomes" id="UP000475214">
    <property type="component" value="Unassembled WGS sequence"/>
</dbReference>
<dbReference type="InterPro" id="IPR027417">
    <property type="entry name" value="P-loop_NTPase"/>
</dbReference>
<evidence type="ECO:0000313" key="1">
    <source>
        <dbReference type="EMBL" id="NED99598.1"/>
    </source>
</evidence>